<keyword evidence="2" id="KW-0596">Phosphopantetheine</keyword>
<dbReference type="PROSITE" id="PS00455">
    <property type="entry name" value="AMP_BINDING"/>
    <property type="match status" value="1"/>
</dbReference>
<dbReference type="EMBL" id="BAAAMR010000010">
    <property type="protein sequence ID" value="GAA2127419.1"/>
    <property type="molecule type" value="Genomic_DNA"/>
</dbReference>
<comment type="caution">
    <text evidence="6">The sequence shown here is derived from an EMBL/GenBank/DDBJ whole genome shotgun (WGS) entry which is preliminary data.</text>
</comment>
<dbReference type="RefSeq" id="WP_344263367.1">
    <property type="nucleotide sequence ID" value="NZ_BAAAMR010000010.1"/>
</dbReference>
<dbReference type="Gene3D" id="3.30.559.30">
    <property type="entry name" value="Nonribosomal peptide synthetase, condensation domain"/>
    <property type="match status" value="1"/>
</dbReference>
<evidence type="ECO:0000256" key="2">
    <source>
        <dbReference type="ARBA" id="ARBA00022450"/>
    </source>
</evidence>
<dbReference type="PANTHER" id="PTHR45527:SF1">
    <property type="entry name" value="FATTY ACID SYNTHASE"/>
    <property type="match status" value="1"/>
</dbReference>
<evidence type="ECO:0000256" key="1">
    <source>
        <dbReference type="ARBA" id="ARBA00001957"/>
    </source>
</evidence>
<evidence type="ECO:0000256" key="3">
    <source>
        <dbReference type="ARBA" id="ARBA00022553"/>
    </source>
</evidence>
<dbReference type="SUPFAM" id="SSF47336">
    <property type="entry name" value="ACP-like"/>
    <property type="match status" value="1"/>
</dbReference>
<dbReference type="Gene3D" id="3.40.50.12780">
    <property type="entry name" value="N-terminal domain of ligase-like"/>
    <property type="match status" value="1"/>
</dbReference>
<evidence type="ECO:0000313" key="7">
    <source>
        <dbReference type="Proteomes" id="UP001501020"/>
    </source>
</evidence>
<dbReference type="InterPro" id="IPR001242">
    <property type="entry name" value="Condensation_dom"/>
</dbReference>
<dbReference type="InterPro" id="IPR023213">
    <property type="entry name" value="CAT-like_dom_sf"/>
</dbReference>
<evidence type="ECO:0000256" key="4">
    <source>
        <dbReference type="SAM" id="MobiDB-lite"/>
    </source>
</evidence>
<evidence type="ECO:0000313" key="6">
    <source>
        <dbReference type="EMBL" id="GAA2127419.1"/>
    </source>
</evidence>
<protein>
    <recommendedName>
        <fullName evidence="5">Carrier domain-containing protein</fullName>
    </recommendedName>
</protein>
<dbReference type="Pfam" id="PF00501">
    <property type="entry name" value="AMP-binding"/>
    <property type="match status" value="1"/>
</dbReference>
<dbReference type="InterPro" id="IPR036736">
    <property type="entry name" value="ACP-like_sf"/>
</dbReference>
<comment type="cofactor">
    <cofactor evidence="1">
        <name>pantetheine 4'-phosphate</name>
        <dbReference type="ChEBI" id="CHEBI:47942"/>
    </cofactor>
</comment>
<dbReference type="InterPro" id="IPR009081">
    <property type="entry name" value="PP-bd_ACP"/>
</dbReference>
<dbReference type="Proteomes" id="UP001501020">
    <property type="component" value="Unassembled WGS sequence"/>
</dbReference>
<dbReference type="InterPro" id="IPR020845">
    <property type="entry name" value="AMP-binding_CS"/>
</dbReference>
<dbReference type="InterPro" id="IPR000873">
    <property type="entry name" value="AMP-dep_synth/lig_dom"/>
</dbReference>
<feature type="region of interest" description="Disordered" evidence="4">
    <location>
        <begin position="556"/>
        <end position="584"/>
    </location>
</feature>
<dbReference type="Pfam" id="PF00668">
    <property type="entry name" value="Condensation"/>
    <property type="match status" value="1"/>
</dbReference>
<gene>
    <name evidence="6" type="ORF">GCM10009727_17220</name>
</gene>
<sequence>MSRTLTGLFGRHARAHPDRPAVLDGGRALTYAGLDAASDEVAAGLAAGGVDRGDRVALRLPRSADLVVGALGILKSGAAYSPLDVAWPPARVARIAERLGAPVEVDAGTLPRLRAEGRAAAPARPAVREDDPAVVLFTSGSTGEPKGVLCPHRAIGRLIPHAGHLDLATPVVMPLAAAVPWDAMSLELWSTLCSGGTLVVVRDLYLTPGRLRDLVTAHAVDSLVLATSVFNLHVEEDAGAFCGLRQVAVGGEQLSPAHVSAFTARHPDIALVNLYGPAENGILTTTHRFTAADSAEGRVPIGVPVPGTSVHLVDGEICVSGDGLALGYLDDPDGTSERFTELTIDGRPVPVYRTGDRGHRTPDGLYHYAGRTDRQVKIRGHRIEPAEVEHAAERLAGVTRAAVVPVDGPDGRATALSLFFTGDRDGADVLAGLRARLPGYLVPAAAERVGRFPLTGNGKLDHAALAGSAAGAGTARAAARPAAAPGEASAGTDAERVAAVFADVLGLPHVPPDADFFSLGGDSLAAGRLSGRLTAALGAPVPLSAVFESPTPAGLTARIAGRPRTGGAAPGEDERPGASERRDGAVPLLPSQLTFFVAQQMDPDDLTALCPIVWDLGGALDTAAMQQALDDVNARHEALHSRYTVLDAPVAVRPAGRPRRVELITVARPADVLPALIAPLDIQDGQLWRAALAPGRFGIVVHHIAFDARAASVLARDLSAAYRARAEGRVPHFGGPAPGLAELASGYRPPAPDDLAEQRAYWRTALSGVPALEPPPGSGPSGRLAETVRRLDEAALRAAVRSRGTTATVAALAAYAHAVAGLTGRTDVVVGLPVARRGDAAAERAVACMIEMTCVRLRAPALDAVREALVEALRRPDVPVHEIARLARLRPPYDTVVSVQDNPEPMLDVPGACARHVWVDTDELDTGLLVELLPGGRLRVSRRREAVSADYADALADAMAGFLSGLAGRRPVAAANGTADGTASRGANR</sequence>
<organism evidence="6 7">
    <name type="scientific">Actinomadura napierensis</name>
    <dbReference type="NCBI Taxonomy" id="267854"/>
    <lineage>
        <taxon>Bacteria</taxon>
        <taxon>Bacillati</taxon>
        <taxon>Actinomycetota</taxon>
        <taxon>Actinomycetes</taxon>
        <taxon>Streptosporangiales</taxon>
        <taxon>Thermomonosporaceae</taxon>
        <taxon>Actinomadura</taxon>
    </lineage>
</organism>
<evidence type="ECO:0000259" key="5">
    <source>
        <dbReference type="PROSITE" id="PS50075"/>
    </source>
</evidence>
<dbReference type="Gene3D" id="3.30.300.30">
    <property type="match status" value="1"/>
</dbReference>
<keyword evidence="3" id="KW-0597">Phosphoprotein</keyword>
<dbReference type="SUPFAM" id="SSF52777">
    <property type="entry name" value="CoA-dependent acyltransferases"/>
    <property type="match status" value="2"/>
</dbReference>
<dbReference type="SMART" id="SM00823">
    <property type="entry name" value="PKS_PP"/>
    <property type="match status" value="1"/>
</dbReference>
<dbReference type="InterPro" id="IPR045851">
    <property type="entry name" value="AMP-bd_C_sf"/>
</dbReference>
<feature type="compositionally biased region" description="Basic and acidic residues" evidence="4">
    <location>
        <begin position="572"/>
        <end position="584"/>
    </location>
</feature>
<feature type="domain" description="Carrier" evidence="5">
    <location>
        <begin position="488"/>
        <end position="563"/>
    </location>
</feature>
<dbReference type="Gene3D" id="1.10.1200.10">
    <property type="entry name" value="ACP-like"/>
    <property type="match status" value="1"/>
</dbReference>
<dbReference type="InterPro" id="IPR020806">
    <property type="entry name" value="PKS_PP-bd"/>
</dbReference>
<dbReference type="PROSITE" id="PS50075">
    <property type="entry name" value="CARRIER"/>
    <property type="match status" value="1"/>
</dbReference>
<proteinExistence type="predicted"/>
<dbReference type="InterPro" id="IPR042099">
    <property type="entry name" value="ANL_N_sf"/>
</dbReference>
<keyword evidence="7" id="KW-1185">Reference proteome</keyword>
<dbReference type="Gene3D" id="3.30.559.10">
    <property type="entry name" value="Chloramphenicol acetyltransferase-like domain"/>
    <property type="match status" value="1"/>
</dbReference>
<reference evidence="6 7" key="1">
    <citation type="journal article" date="2019" name="Int. J. Syst. Evol. Microbiol.">
        <title>The Global Catalogue of Microorganisms (GCM) 10K type strain sequencing project: providing services to taxonomists for standard genome sequencing and annotation.</title>
        <authorList>
            <consortium name="The Broad Institute Genomics Platform"/>
            <consortium name="The Broad Institute Genome Sequencing Center for Infectious Disease"/>
            <person name="Wu L."/>
            <person name="Ma J."/>
        </authorList>
    </citation>
    <scope>NUCLEOTIDE SEQUENCE [LARGE SCALE GENOMIC DNA]</scope>
    <source>
        <strain evidence="6 7">JCM 13850</strain>
    </source>
</reference>
<feature type="compositionally biased region" description="Low complexity" evidence="4">
    <location>
        <begin position="556"/>
        <end position="567"/>
    </location>
</feature>
<dbReference type="SUPFAM" id="SSF56801">
    <property type="entry name" value="Acetyl-CoA synthetase-like"/>
    <property type="match status" value="1"/>
</dbReference>
<dbReference type="Pfam" id="PF00550">
    <property type="entry name" value="PP-binding"/>
    <property type="match status" value="1"/>
</dbReference>
<accession>A0ABN2YHV1</accession>
<name>A0ABN2YHV1_9ACTN</name>
<dbReference type="PANTHER" id="PTHR45527">
    <property type="entry name" value="NONRIBOSOMAL PEPTIDE SYNTHETASE"/>
    <property type="match status" value="1"/>
</dbReference>